<dbReference type="PATRIC" id="fig|38300.4.peg.3942"/>
<dbReference type="EMBL" id="CP011340">
    <property type="protein sequence ID" value="ALC22063.1"/>
    <property type="molecule type" value="Genomic_DNA"/>
</dbReference>
<dbReference type="AlphaFoldDB" id="A0A0M3QIX7"/>
<sequence length="145" mass="14416">MANESVHPPHGTGDGRQDASSGRSPWWYYPGLGASLAVAFVCIDIGGSLVPAGPIAGAVLGPTLLTWAASRSRGSAATKALSATGSRNLFGLYLVLLGLVTAVGLGLGLGTDLTGAASVAGLVALALTVVLGRQADRNVTRPGHS</sequence>
<protein>
    <submittedName>
        <fullName evidence="1">Uncharacterized protein</fullName>
    </submittedName>
</protein>
<gene>
    <name evidence="1" type="ORF">SPRI_3757</name>
</gene>
<dbReference type="OrthoDB" id="3297538at2"/>
<dbReference type="OMA" id="RVESPWW"/>
<dbReference type="GeneID" id="97235217"/>
<dbReference type="KEGG" id="spri:SPRI_3757"/>
<organism evidence="1">
    <name type="scientific">Streptomyces pristinaespiralis</name>
    <dbReference type="NCBI Taxonomy" id="38300"/>
    <lineage>
        <taxon>Bacteria</taxon>
        <taxon>Bacillati</taxon>
        <taxon>Actinomycetota</taxon>
        <taxon>Actinomycetes</taxon>
        <taxon>Kitasatosporales</taxon>
        <taxon>Streptomycetaceae</taxon>
        <taxon>Streptomyces</taxon>
    </lineage>
</organism>
<evidence type="ECO:0000313" key="2">
    <source>
        <dbReference type="Proteomes" id="UP000060513"/>
    </source>
</evidence>
<reference evidence="1 2" key="1">
    <citation type="submission" date="2015-08" db="EMBL/GenBank/DDBJ databases">
        <title>Genome sequence of the pristinamycin over-producing bacterium Streptomyces pristinaespiralis HCCB10218.</title>
        <authorList>
            <person name="Tian J."/>
            <person name="Yang J."/>
            <person name="Li L."/>
            <person name="Ruan L."/>
            <person name="Wei W."/>
            <person name="Zheng G."/>
            <person name="Wei Z."/>
            <person name="Yang S."/>
            <person name="Ge M."/>
            <person name="Jiang W."/>
            <person name="Lu Y."/>
        </authorList>
    </citation>
    <scope>NUCLEOTIDE SEQUENCE [LARGE SCALE GENOMIC DNA]</scope>
    <source>
        <strain evidence="1 2">HCCB 10218</strain>
    </source>
</reference>
<evidence type="ECO:0000313" key="1">
    <source>
        <dbReference type="EMBL" id="ALC22063.1"/>
    </source>
</evidence>
<proteinExistence type="predicted"/>
<name>A0A0M3QIX7_STRPR</name>
<dbReference type="Proteomes" id="UP000060513">
    <property type="component" value="Chromosome"/>
</dbReference>
<accession>A0A0M3QIX7</accession>
<dbReference type="RefSeq" id="WP_005314901.1">
    <property type="nucleotide sequence ID" value="NZ_CP011340.1"/>
</dbReference>